<dbReference type="AlphaFoldDB" id="B7JZX5"/>
<dbReference type="OrthoDB" id="514866at2"/>
<evidence type="ECO:0000313" key="2">
    <source>
        <dbReference type="Proteomes" id="UP000008204"/>
    </source>
</evidence>
<proteinExistence type="predicted"/>
<name>B7JZX5_RIPO1</name>
<dbReference type="EMBL" id="CP001287">
    <property type="protein sequence ID" value="ACK66122.1"/>
    <property type="molecule type" value="Genomic_DNA"/>
</dbReference>
<gene>
    <name evidence="1" type="ordered locus">PCC8801_2090</name>
</gene>
<evidence type="ECO:0000313" key="1">
    <source>
        <dbReference type="EMBL" id="ACK66122.1"/>
    </source>
</evidence>
<accession>B7JZX5</accession>
<protein>
    <submittedName>
        <fullName evidence="1">Uncharacterized protein</fullName>
    </submittedName>
</protein>
<dbReference type="KEGG" id="cyp:PCC8801_2090"/>
<dbReference type="Proteomes" id="UP000008204">
    <property type="component" value="Chromosome"/>
</dbReference>
<dbReference type="HOGENOM" id="CLU_171088_0_0_3"/>
<dbReference type="STRING" id="41431.PCC8801_2090"/>
<sequence>MKQTTINQQQEQVTYPHLPLAVYRELAAHLQQIPGVTTRLIPQRSQHFDYAQSQVDSIEVNYPVDLTGLEQQQLEAILDYYGQVYGTYERKSLS</sequence>
<dbReference type="RefSeq" id="WP_012595390.1">
    <property type="nucleotide sequence ID" value="NC_011726.1"/>
</dbReference>
<dbReference type="eggNOG" id="ENOG50331IB">
    <property type="taxonomic scope" value="Bacteria"/>
</dbReference>
<organism evidence="1 2">
    <name type="scientific">Rippkaea orientalis (strain PCC 8801 / RF-1)</name>
    <name type="common">Cyanothece sp. (strain PCC 8801)</name>
    <dbReference type="NCBI Taxonomy" id="41431"/>
    <lineage>
        <taxon>Bacteria</taxon>
        <taxon>Bacillati</taxon>
        <taxon>Cyanobacteriota</taxon>
        <taxon>Cyanophyceae</taxon>
        <taxon>Oscillatoriophycideae</taxon>
        <taxon>Chroococcales</taxon>
        <taxon>Aphanothecaceae</taxon>
        <taxon>Rippkaea</taxon>
        <taxon>Rippkaea orientalis</taxon>
    </lineage>
</organism>
<reference evidence="2" key="1">
    <citation type="journal article" date="2011" name="MBio">
        <title>Novel metabolic attributes of the genus Cyanothece, comprising a group of unicellular nitrogen-fixing Cyanobacteria.</title>
        <authorList>
            <person name="Bandyopadhyay A."/>
            <person name="Elvitigala T."/>
            <person name="Welsh E."/>
            <person name="Stockel J."/>
            <person name="Liberton M."/>
            <person name="Min H."/>
            <person name="Sherman L.A."/>
            <person name="Pakrasi H.B."/>
        </authorList>
    </citation>
    <scope>NUCLEOTIDE SEQUENCE [LARGE SCALE GENOMIC DNA]</scope>
    <source>
        <strain evidence="2">PCC 8801</strain>
    </source>
</reference>
<keyword evidence="2" id="KW-1185">Reference proteome</keyword>